<evidence type="ECO:0000256" key="1">
    <source>
        <dbReference type="ARBA" id="ARBA00004196"/>
    </source>
</evidence>
<evidence type="ECO:0000256" key="2">
    <source>
        <dbReference type="ARBA" id="ARBA00009023"/>
    </source>
</evidence>
<dbReference type="Proteomes" id="UP000010792">
    <property type="component" value="Chromosome"/>
</dbReference>
<dbReference type="KEGG" id="rht:NT26_4097"/>
<dbReference type="PANTHER" id="PTHR33376:SF4">
    <property type="entry name" value="SIALIC ACID-BINDING PERIPLASMIC PROTEIN SIAP"/>
    <property type="match status" value="1"/>
</dbReference>
<dbReference type="AlphaFoldDB" id="L0NLN6"/>
<dbReference type="GO" id="GO:0055085">
    <property type="term" value="P:transmembrane transport"/>
    <property type="evidence" value="ECO:0007669"/>
    <property type="project" value="InterPro"/>
</dbReference>
<dbReference type="NCBIfam" id="TIGR00787">
    <property type="entry name" value="dctP"/>
    <property type="match status" value="1"/>
</dbReference>
<evidence type="ECO:0000313" key="6">
    <source>
        <dbReference type="EMBL" id="CCF21819.1"/>
    </source>
</evidence>
<evidence type="ECO:0000313" key="7">
    <source>
        <dbReference type="Proteomes" id="UP000010792"/>
    </source>
</evidence>
<dbReference type="STRING" id="1125847.NT26_4097"/>
<sequence length="326" mass="34775">MLRTLMIASVAALALTTVASAQEVSIKFGFSSTADLENDNGAAALLFKNYVESHTDDISVEVHGSSALGSDADVIQALQLGSGATMHIGGTATYNTFIPKVGVLDLPFLWKDYAHVASVLDGDVGNALQADFEGSGFKVLGYGFSWGYRNVITRGKAINEPDHVTGLKIRTIQSPIYVAALNAMGANATPMSFNEVYTALQTGVLDGFEHAASMAYSAKLYEVSDHLALTRHLFGPTVMTYSLNLWNQLSPEQQALVQEAADFSLTVARAMAAGKEQEALQKLAAEGMTITDVDTTKFVEAAQPLQEQLASDIGATDLLTQIRSEK</sequence>
<feature type="chain" id="PRO_5003947171" evidence="5">
    <location>
        <begin position="22"/>
        <end position="326"/>
    </location>
</feature>
<comment type="similarity">
    <text evidence="2">Belongs to the bacterial solute-binding protein 7 family.</text>
</comment>
<dbReference type="EMBL" id="FO082820">
    <property type="protein sequence ID" value="CCF21819.1"/>
    <property type="molecule type" value="Genomic_DNA"/>
</dbReference>
<gene>
    <name evidence="6" type="ORF">NT26_4097</name>
</gene>
<dbReference type="GO" id="GO:0030288">
    <property type="term" value="C:outer membrane-bounded periplasmic space"/>
    <property type="evidence" value="ECO:0007669"/>
    <property type="project" value="InterPro"/>
</dbReference>
<dbReference type="NCBIfam" id="NF037995">
    <property type="entry name" value="TRAP_S1"/>
    <property type="match status" value="1"/>
</dbReference>
<dbReference type="PANTHER" id="PTHR33376">
    <property type="match status" value="1"/>
</dbReference>
<dbReference type="OrthoDB" id="9803763at2"/>
<comment type="subcellular location">
    <subcellularLocation>
        <location evidence="1">Cell envelope</location>
    </subcellularLocation>
</comment>
<evidence type="ECO:0000256" key="3">
    <source>
        <dbReference type="ARBA" id="ARBA00022448"/>
    </source>
</evidence>
<dbReference type="InterPro" id="IPR018389">
    <property type="entry name" value="DctP_fam"/>
</dbReference>
<dbReference type="CDD" id="cd13603">
    <property type="entry name" value="PBP2_TRAP_Siap_TeaA_like"/>
    <property type="match status" value="1"/>
</dbReference>
<dbReference type="InterPro" id="IPR004682">
    <property type="entry name" value="TRAP_DctP"/>
</dbReference>
<dbReference type="Gene3D" id="3.40.190.170">
    <property type="entry name" value="Bacterial extracellular solute-binding protein, family 7"/>
    <property type="match status" value="1"/>
</dbReference>
<dbReference type="PIRSF" id="PIRSF006470">
    <property type="entry name" value="DctB"/>
    <property type="match status" value="1"/>
</dbReference>
<protein>
    <submittedName>
        <fullName evidence="6">Putative C4-dicarboxylate-binding periplasmic protein</fullName>
    </submittedName>
</protein>
<reference evidence="6 7" key="1">
    <citation type="journal article" date="2013" name="Genome Biol. Evol.">
        <title>Life in an arsenic-containing gold mine: genome and physiology of the autotrophic arsenite-oxidizing bacterium rhizobium sp. NT-26.</title>
        <authorList>
            <person name="Andres J."/>
            <person name="Arsene-Ploetze F."/>
            <person name="Barbe V."/>
            <person name="Brochier-Armanet C."/>
            <person name="Cleiss-Arnold J."/>
            <person name="Coppee J.Y."/>
            <person name="Dillies M.A."/>
            <person name="Geist"/>
            <person name="L"/>
            <person name="Joublin A."/>
            <person name="Koechler S."/>
            <person name="Lassalle F."/>
            <person name="Marchal M."/>
            <person name="Medigue C."/>
            <person name="Muller D."/>
            <person name="Nesme X."/>
            <person name="Plewniak F."/>
            <person name="Proux C."/>
            <person name="Ramirez-Bahena M.H."/>
            <person name="Schenowitz C."/>
            <person name="Sismeiro O."/>
            <person name="Vallenet D."/>
            <person name="Santini J.M."/>
            <person name="Bertin P.N."/>
        </authorList>
    </citation>
    <scope>NUCLEOTIDE SEQUENCE [LARGE SCALE GENOMIC DNA]</scope>
    <source>
        <strain evidence="6 7">NT-26</strain>
    </source>
</reference>
<dbReference type="InterPro" id="IPR038404">
    <property type="entry name" value="TRAP_DctP_sf"/>
</dbReference>
<feature type="signal peptide" evidence="5">
    <location>
        <begin position="1"/>
        <end position="21"/>
    </location>
</feature>
<evidence type="ECO:0000256" key="5">
    <source>
        <dbReference type="SAM" id="SignalP"/>
    </source>
</evidence>
<evidence type="ECO:0000256" key="4">
    <source>
        <dbReference type="ARBA" id="ARBA00022729"/>
    </source>
</evidence>
<keyword evidence="3" id="KW-0813">Transport</keyword>
<keyword evidence="4 5" id="KW-0732">Signal</keyword>
<proteinExistence type="inferred from homology"/>
<accession>L0NLN6</accession>
<keyword evidence="7" id="KW-1185">Reference proteome</keyword>
<dbReference type="Pfam" id="PF03480">
    <property type="entry name" value="DctP"/>
    <property type="match status" value="1"/>
</dbReference>
<organism evidence="6 7">
    <name type="scientific">Pseudorhizobium banfieldiae</name>
    <dbReference type="NCBI Taxonomy" id="1125847"/>
    <lineage>
        <taxon>Bacteria</taxon>
        <taxon>Pseudomonadati</taxon>
        <taxon>Pseudomonadota</taxon>
        <taxon>Alphaproteobacteria</taxon>
        <taxon>Hyphomicrobiales</taxon>
        <taxon>Rhizobiaceae</taxon>
        <taxon>Rhizobium/Agrobacterium group</taxon>
        <taxon>Pseudorhizobium</taxon>
    </lineage>
</organism>
<name>L0NLN6_9HYPH</name>